<name>A0A0F8YJR6_9ZZZZ</name>
<dbReference type="SUPFAM" id="SSF53613">
    <property type="entry name" value="Ribokinase-like"/>
    <property type="match status" value="1"/>
</dbReference>
<dbReference type="InterPro" id="IPR029056">
    <property type="entry name" value="Ribokinase-like"/>
</dbReference>
<organism evidence="2">
    <name type="scientific">marine sediment metagenome</name>
    <dbReference type="NCBI Taxonomy" id="412755"/>
    <lineage>
        <taxon>unclassified sequences</taxon>
        <taxon>metagenomes</taxon>
        <taxon>ecological metagenomes</taxon>
    </lineage>
</organism>
<dbReference type="AlphaFoldDB" id="A0A0F8YJR6"/>
<reference evidence="2" key="1">
    <citation type="journal article" date="2015" name="Nature">
        <title>Complex archaea that bridge the gap between prokaryotes and eukaryotes.</title>
        <authorList>
            <person name="Spang A."/>
            <person name="Saw J.H."/>
            <person name="Jorgensen S.L."/>
            <person name="Zaremba-Niedzwiedzka K."/>
            <person name="Martijn J."/>
            <person name="Lind A.E."/>
            <person name="van Eijk R."/>
            <person name="Schleper C."/>
            <person name="Guy L."/>
            <person name="Ettema T.J."/>
        </authorList>
    </citation>
    <scope>NUCLEOTIDE SEQUENCE</scope>
</reference>
<feature type="domain" description="Carbohydrate kinase PfkB" evidence="1">
    <location>
        <begin position="75"/>
        <end position="140"/>
    </location>
</feature>
<dbReference type="Gene3D" id="3.40.1190.20">
    <property type="match status" value="1"/>
</dbReference>
<sequence>MPTNKQVVKALIAGASYSYVGMIGTGGVGSGDYFRLNGNHTIGREESRSGRFLDRRDYCKLHIISHYTKALLGDGFEVFPIGRVGEDAAGDRLLEEMRESGLNLRFMETLRDRPTLYSFCFLYPDNSGGNLTTDNSASTEVDVRAVEQAVPVMAQLGSRGIA</sequence>
<evidence type="ECO:0000259" key="1">
    <source>
        <dbReference type="Pfam" id="PF00294"/>
    </source>
</evidence>
<dbReference type="Pfam" id="PF00294">
    <property type="entry name" value="PfkB"/>
    <property type="match status" value="1"/>
</dbReference>
<gene>
    <name evidence="2" type="ORF">LCGC14_2888770</name>
</gene>
<evidence type="ECO:0000313" key="2">
    <source>
        <dbReference type="EMBL" id="KKK73940.1"/>
    </source>
</evidence>
<dbReference type="EMBL" id="LAZR01056553">
    <property type="protein sequence ID" value="KKK73940.1"/>
    <property type="molecule type" value="Genomic_DNA"/>
</dbReference>
<accession>A0A0F8YJR6</accession>
<dbReference type="InterPro" id="IPR011611">
    <property type="entry name" value="PfkB_dom"/>
</dbReference>
<proteinExistence type="predicted"/>
<comment type="caution">
    <text evidence="2">The sequence shown here is derived from an EMBL/GenBank/DDBJ whole genome shotgun (WGS) entry which is preliminary data.</text>
</comment>
<protein>
    <recommendedName>
        <fullName evidence="1">Carbohydrate kinase PfkB domain-containing protein</fullName>
    </recommendedName>
</protein>
<feature type="non-terminal residue" evidence="2">
    <location>
        <position position="162"/>
    </location>
</feature>